<name>A0A1Y2CV04_9FUNG</name>
<dbReference type="EMBL" id="MCGO01000006">
    <property type="protein sequence ID" value="ORY50889.1"/>
    <property type="molecule type" value="Genomic_DNA"/>
</dbReference>
<dbReference type="AlphaFoldDB" id="A0A1Y2CV04"/>
<organism evidence="2 3">
    <name type="scientific">Rhizoclosmatium globosum</name>
    <dbReference type="NCBI Taxonomy" id="329046"/>
    <lineage>
        <taxon>Eukaryota</taxon>
        <taxon>Fungi</taxon>
        <taxon>Fungi incertae sedis</taxon>
        <taxon>Chytridiomycota</taxon>
        <taxon>Chytridiomycota incertae sedis</taxon>
        <taxon>Chytridiomycetes</taxon>
        <taxon>Chytridiales</taxon>
        <taxon>Chytriomycetaceae</taxon>
        <taxon>Rhizoclosmatium</taxon>
    </lineage>
</organism>
<dbReference type="GO" id="GO:0005758">
    <property type="term" value="C:mitochondrial intermembrane space"/>
    <property type="evidence" value="ECO:0007669"/>
    <property type="project" value="TreeGrafter"/>
</dbReference>
<dbReference type="Gene3D" id="1.10.287.2900">
    <property type="match status" value="2"/>
</dbReference>
<dbReference type="PANTHER" id="PTHR47106:SF1">
    <property type="entry name" value="COILED-COIL-HELIX-COILED-COIL-HELIX DOMAIN-CONTAINING PROTEIN 5"/>
    <property type="match status" value="1"/>
</dbReference>
<protein>
    <recommendedName>
        <fullName evidence="1">IMS import disulfide relay-system CHCH-CHCH-like Cx9C domain-containing protein</fullName>
    </recommendedName>
</protein>
<dbReference type="GO" id="GO:0045333">
    <property type="term" value="P:cellular respiration"/>
    <property type="evidence" value="ECO:0007669"/>
    <property type="project" value="TreeGrafter"/>
</dbReference>
<dbReference type="InterPro" id="IPR052848">
    <property type="entry name" value="CHCH_domain-containing_protein"/>
</dbReference>
<comment type="caution">
    <text evidence="2">The sequence shown here is derived from an EMBL/GenBank/DDBJ whole genome shotgun (WGS) entry which is preliminary data.</text>
</comment>
<accession>A0A1Y2CV04</accession>
<gene>
    <name evidence="2" type="ORF">BCR33DRAFT_676392</name>
</gene>
<sequence>MDSVLSLVEKHCGLQLKEYGECIDKHQPNFESPCQQLKLSLTKCAEVNVESVRSVKQRCQPQIGAYEDCVRANPTDTHLACSEIVKQLYACTHSEVSQSDQYMAAKMQAHSMANVQESK</sequence>
<evidence type="ECO:0000313" key="2">
    <source>
        <dbReference type="EMBL" id="ORY50889.1"/>
    </source>
</evidence>
<dbReference type="PANTHER" id="PTHR47106">
    <property type="entry name" value="COILED-COIL-HELIX-COILED-COIL-HELIX DOMAIN-CONTAINING PROTEIN 5"/>
    <property type="match status" value="1"/>
</dbReference>
<evidence type="ECO:0000259" key="1">
    <source>
        <dbReference type="Pfam" id="PF16860"/>
    </source>
</evidence>
<reference evidence="2 3" key="1">
    <citation type="submission" date="2016-07" db="EMBL/GenBank/DDBJ databases">
        <title>Pervasive Adenine N6-methylation of Active Genes in Fungi.</title>
        <authorList>
            <consortium name="DOE Joint Genome Institute"/>
            <person name="Mondo S.J."/>
            <person name="Dannebaum R.O."/>
            <person name="Kuo R.C."/>
            <person name="Labutti K."/>
            <person name="Haridas S."/>
            <person name="Kuo A."/>
            <person name="Salamov A."/>
            <person name="Ahrendt S.R."/>
            <person name="Lipzen A."/>
            <person name="Sullivan W."/>
            <person name="Andreopoulos W.B."/>
            <person name="Clum A."/>
            <person name="Lindquist E."/>
            <person name="Daum C."/>
            <person name="Ramamoorthy G.K."/>
            <person name="Gryganskyi A."/>
            <person name="Culley D."/>
            <person name="Magnuson J.K."/>
            <person name="James T.Y."/>
            <person name="O'Malley M.A."/>
            <person name="Stajich J.E."/>
            <person name="Spatafora J.W."/>
            <person name="Visel A."/>
            <person name="Grigoriev I.V."/>
        </authorList>
    </citation>
    <scope>NUCLEOTIDE SEQUENCE [LARGE SCALE GENOMIC DNA]</scope>
    <source>
        <strain evidence="2 3">JEL800</strain>
    </source>
</reference>
<proteinExistence type="predicted"/>
<dbReference type="InterPro" id="IPR031731">
    <property type="entry name" value="CX9C"/>
</dbReference>
<keyword evidence="3" id="KW-1185">Reference proteome</keyword>
<dbReference type="OrthoDB" id="2581252at2759"/>
<evidence type="ECO:0000313" key="3">
    <source>
        <dbReference type="Proteomes" id="UP000193642"/>
    </source>
</evidence>
<dbReference type="Proteomes" id="UP000193642">
    <property type="component" value="Unassembled WGS sequence"/>
</dbReference>
<dbReference type="Pfam" id="PF16860">
    <property type="entry name" value="CX9C"/>
    <property type="match status" value="1"/>
</dbReference>
<feature type="domain" description="IMS import disulfide relay-system CHCH-CHCH-like Cx9C" evidence="1">
    <location>
        <begin position="6"/>
        <end position="49"/>
    </location>
</feature>